<comment type="caution">
    <text evidence="1">The sequence shown here is derived from an EMBL/GenBank/DDBJ whole genome shotgun (WGS) entry which is preliminary data.</text>
</comment>
<evidence type="ECO:0000313" key="2">
    <source>
        <dbReference type="Proteomes" id="UP001055072"/>
    </source>
</evidence>
<dbReference type="Proteomes" id="UP001055072">
    <property type="component" value="Unassembled WGS sequence"/>
</dbReference>
<organism evidence="1 2">
    <name type="scientific">Irpex rosettiformis</name>
    <dbReference type="NCBI Taxonomy" id="378272"/>
    <lineage>
        <taxon>Eukaryota</taxon>
        <taxon>Fungi</taxon>
        <taxon>Dikarya</taxon>
        <taxon>Basidiomycota</taxon>
        <taxon>Agaricomycotina</taxon>
        <taxon>Agaricomycetes</taxon>
        <taxon>Polyporales</taxon>
        <taxon>Irpicaceae</taxon>
        <taxon>Irpex</taxon>
    </lineage>
</organism>
<gene>
    <name evidence="1" type="ORF">BDY19DRAFT_890074</name>
</gene>
<proteinExistence type="predicted"/>
<keyword evidence="2" id="KW-1185">Reference proteome</keyword>
<dbReference type="EMBL" id="MU274911">
    <property type="protein sequence ID" value="KAI0089319.1"/>
    <property type="molecule type" value="Genomic_DNA"/>
</dbReference>
<reference evidence="1" key="1">
    <citation type="journal article" date="2021" name="Environ. Microbiol.">
        <title>Gene family expansions and transcriptome signatures uncover fungal adaptations to wood decay.</title>
        <authorList>
            <person name="Hage H."/>
            <person name="Miyauchi S."/>
            <person name="Viragh M."/>
            <person name="Drula E."/>
            <person name="Min B."/>
            <person name="Chaduli D."/>
            <person name="Navarro D."/>
            <person name="Favel A."/>
            <person name="Norest M."/>
            <person name="Lesage-Meessen L."/>
            <person name="Balint B."/>
            <person name="Merenyi Z."/>
            <person name="de Eugenio L."/>
            <person name="Morin E."/>
            <person name="Martinez A.T."/>
            <person name="Baldrian P."/>
            <person name="Stursova M."/>
            <person name="Martinez M.J."/>
            <person name="Novotny C."/>
            <person name="Magnuson J.K."/>
            <person name="Spatafora J.W."/>
            <person name="Maurice S."/>
            <person name="Pangilinan J."/>
            <person name="Andreopoulos W."/>
            <person name="LaButti K."/>
            <person name="Hundley H."/>
            <person name="Na H."/>
            <person name="Kuo A."/>
            <person name="Barry K."/>
            <person name="Lipzen A."/>
            <person name="Henrissat B."/>
            <person name="Riley R."/>
            <person name="Ahrendt S."/>
            <person name="Nagy L.G."/>
            <person name="Grigoriev I.V."/>
            <person name="Martin F."/>
            <person name="Rosso M.N."/>
        </authorList>
    </citation>
    <scope>NUCLEOTIDE SEQUENCE</scope>
    <source>
        <strain evidence="1">CBS 384.51</strain>
    </source>
</reference>
<evidence type="ECO:0000313" key="1">
    <source>
        <dbReference type="EMBL" id="KAI0089319.1"/>
    </source>
</evidence>
<name>A0ACB8U5D6_9APHY</name>
<sequence>MEDVIAASIMKLSQSQIATFFAKNAPWTQQRCNQEAERILSVSVQPAFVQGGTSYTVVSSDGADVVQFRSASSALDMNLLKCIEQAYDGFVPHHELIGVFDELYIYKMDNVGGISMYLARKELLQGSPCLLEQTVSDFARFFASAWHKTPPRMQCPDRATLYKEYSSGLVSLQQGLPERFRPTLDALISRFPLLFDDNWPLVPHHTDLLENNIHVSTQTGRLEGICDWRDATIGPFGVSLGGLETMLGIRRWKEGWVYHANQQELRDLFWASFYRAMGNVSEKQKELIEVARLVGLFLDNGFKWLDDETKVPASDNEGHDGLRYLEAVTLKLWASQGEHSWN</sequence>
<protein>
    <submittedName>
        <fullName evidence="1">Uncharacterized protein</fullName>
    </submittedName>
</protein>
<accession>A0ACB8U5D6</accession>